<comment type="caution">
    <text evidence="1">The sequence shown here is derived from an EMBL/GenBank/DDBJ whole genome shotgun (WGS) entry which is preliminary data.</text>
</comment>
<accession>A0AAW2GDR3</accession>
<keyword evidence="2" id="KW-1185">Reference proteome</keyword>
<sequence>MRPLINTFLDINPRGAVSFYLSPQKRLPLIQGRFTPSDPRCELSHRATFSLYSSENVGNAPVKRNGTRSPFSHHIASPWAIVMQCAVTDVKWVIGRCI</sequence>
<protein>
    <submittedName>
        <fullName evidence="1">Uncharacterized protein</fullName>
    </submittedName>
</protein>
<evidence type="ECO:0000313" key="1">
    <source>
        <dbReference type="EMBL" id="KAL0124216.1"/>
    </source>
</evidence>
<dbReference type="Proteomes" id="UP001430953">
    <property type="component" value="Unassembled WGS sequence"/>
</dbReference>
<name>A0AAW2GDR3_9HYME</name>
<dbReference type="EMBL" id="JADYXP020000005">
    <property type="protein sequence ID" value="KAL0124216.1"/>
    <property type="molecule type" value="Genomic_DNA"/>
</dbReference>
<proteinExistence type="predicted"/>
<organism evidence="1 2">
    <name type="scientific">Cardiocondyla obscurior</name>
    <dbReference type="NCBI Taxonomy" id="286306"/>
    <lineage>
        <taxon>Eukaryota</taxon>
        <taxon>Metazoa</taxon>
        <taxon>Ecdysozoa</taxon>
        <taxon>Arthropoda</taxon>
        <taxon>Hexapoda</taxon>
        <taxon>Insecta</taxon>
        <taxon>Pterygota</taxon>
        <taxon>Neoptera</taxon>
        <taxon>Endopterygota</taxon>
        <taxon>Hymenoptera</taxon>
        <taxon>Apocrita</taxon>
        <taxon>Aculeata</taxon>
        <taxon>Formicoidea</taxon>
        <taxon>Formicidae</taxon>
        <taxon>Myrmicinae</taxon>
        <taxon>Cardiocondyla</taxon>
    </lineage>
</organism>
<dbReference type="AlphaFoldDB" id="A0AAW2GDR3"/>
<gene>
    <name evidence="1" type="ORF">PUN28_006211</name>
</gene>
<evidence type="ECO:0000313" key="2">
    <source>
        <dbReference type="Proteomes" id="UP001430953"/>
    </source>
</evidence>
<reference evidence="1 2" key="1">
    <citation type="submission" date="2023-03" db="EMBL/GenBank/DDBJ databases">
        <title>High recombination rates correlate with genetic variation in Cardiocondyla obscurior ants.</title>
        <authorList>
            <person name="Errbii M."/>
        </authorList>
    </citation>
    <scope>NUCLEOTIDE SEQUENCE [LARGE SCALE GENOMIC DNA]</scope>
    <source>
        <strain evidence="1">Alpha-2009</strain>
        <tissue evidence="1">Whole body</tissue>
    </source>
</reference>